<evidence type="ECO:0000259" key="3">
    <source>
        <dbReference type="Pfam" id="PF15442"/>
    </source>
</evidence>
<accession>A0ABQ0EY42</accession>
<feature type="compositionally biased region" description="Polar residues" evidence="1">
    <location>
        <begin position="716"/>
        <end position="737"/>
    </location>
</feature>
<feature type="compositionally biased region" description="Low complexity" evidence="1">
    <location>
        <begin position="739"/>
        <end position="751"/>
    </location>
</feature>
<dbReference type="PANTHER" id="PTHR31466">
    <property type="entry name" value="GENE 5591-RELATED"/>
    <property type="match status" value="1"/>
</dbReference>
<sequence>MTSGLCLILDTLVGLVSVSYKDYYLSGSIVGWSTVTPPTEPPNHVRENFQNSPFFGTERALQPSLPLLSNSTQSAGRVCNYSRVSTPDVSSAWLLPSASSTSLQPLMGNTYLNPHAGTTMLTVLTEQGQISTSAPSYPGALKWDFTGSTDRRENALQEFNVTIIDQDTTLSSLAMTNQCEKILDPNAIVPFYPTLPAGFVQVTPPQMPNQGYSLAPSYQEGSQVYYYEHNSLGPLIAGEFGQCLQAHGSVSYPGSQTSALQPEMVMVLKEIQPRNVQIPLYTSAFSYSTSAQSMADNNLPVVQMETSLGLPPSGLTQCQLQSPELCNTCTQVSQIGPPAVNGDRALTAPIHSPSEFLALPPPPSLEQTENKNMAEIKDEFLKTLDAHEGTKENQDTPIMTLEQPDSQQPLHCPDTESLRQKPASDNAHLGGISMGPKELGGLENEIGSSFDFKDITTLEADIQLPQLLNTLTDIDQDQSCENWRVISGPSDQVRKNKHKSSELLEGAPQAKLQHRDLVEERGLCVFLGPVTGLMKPWPNTWRAKLPNGPENNSKKTEELKQSRNRVKAEEKPTVPKTKRKRNPPELSQNNFKKPRTHLGMHMLDPCRSSTLWGRRVRRKLASNKDPGPRPVTTTMLNRPCEGQGPPKSPGKVQRAESSADKECPSPSQYELPPAGKVRLVPLPFPSLDKPQSRPASRKPPSLALRRPAAAYPVQPHSHSGQPTTLRPTQSAPVSTSLMAPAKPAPSISSSATQPNVANPIQSSAAPQVATSRPAPCRASSHTSFQRELVSAARNKVPSPPKPQTQYLLQDFSRQPIPWKKVDILGPVVSQPITKEQRPEREAMKRRAQQERENAAKNSSSGKLQLFLQREKDMEISQYYGYAM</sequence>
<feature type="compositionally biased region" description="Low complexity" evidence="1">
    <location>
        <begin position="699"/>
        <end position="712"/>
    </location>
</feature>
<feature type="compositionally biased region" description="Basic and acidic residues" evidence="1">
    <location>
        <begin position="653"/>
        <end position="663"/>
    </location>
</feature>
<evidence type="ECO:0000256" key="1">
    <source>
        <dbReference type="SAM" id="MobiDB-lite"/>
    </source>
</evidence>
<feature type="compositionally biased region" description="Basic and acidic residues" evidence="1">
    <location>
        <begin position="552"/>
        <end position="573"/>
    </location>
</feature>
<evidence type="ECO:0000313" key="5">
    <source>
        <dbReference type="Proteomes" id="UP001623349"/>
    </source>
</evidence>
<feature type="domain" description="DUF4629" evidence="3">
    <location>
        <begin position="489"/>
        <end position="521"/>
    </location>
</feature>
<reference evidence="4 5" key="1">
    <citation type="submission" date="2024-08" db="EMBL/GenBank/DDBJ databases">
        <title>The draft genome of Apodemus speciosus.</title>
        <authorList>
            <person name="Nabeshima K."/>
            <person name="Suzuki S."/>
            <person name="Onuma M."/>
        </authorList>
    </citation>
    <scope>NUCLEOTIDE SEQUENCE [LARGE SCALE GENOMIC DNA]</scope>
    <source>
        <strain evidence="4">IB14-021</strain>
    </source>
</reference>
<feature type="compositionally biased region" description="Polar residues" evidence="1">
    <location>
        <begin position="752"/>
        <end position="770"/>
    </location>
</feature>
<dbReference type="InterPro" id="IPR040292">
    <property type="entry name" value="C2orf78-like"/>
</dbReference>
<gene>
    <name evidence="4" type="ORF">APTSU1_000719500</name>
</gene>
<keyword evidence="2" id="KW-0732">Signal</keyword>
<organism evidence="4 5">
    <name type="scientific">Apodemus speciosus</name>
    <name type="common">Large Japanese field mouse</name>
    <dbReference type="NCBI Taxonomy" id="105296"/>
    <lineage>
        <taxon>Eukaryota</taxon>
        <taxon>Metazoa</taxon>
        <taxon>Chordata</taxon>
        <taxon>Craniata</taxon>
        <taxon>Vertebrata</taxon>
        <taxon>Euteleostomi</taxon>
        <taxon>Mammalia</taxon>
        <taxon>Eutheria</taxon>
        <taxon>Euarchontoglires</taxon>
        <taxon>Glires</taxon>
        <taxon>Rodentia</taxon>
        <taxon>Myomorpha</taxon>
        <taxon>Muroidea</taxon>
        <taxon>Muridae</taxon>
        <taxon>Murinae</taxon>
        <taxon>Apodemus</taxon>
    </lineage>
</organism>
<dbReference type="PANTHER" id="PTHR31466:SF10">
    <property type="entry name" value="MCG1026354, ISOFORM CRA_A-RELATED"/>
    <property type="match status" value="1"/>
</dbReference>
<dbReference type="EMBL" id="BAAFST010000007">
    <property type="protein sequence ID" value="GAB1291964.1"/>
    <property type="molecule type" value="Genomic_DNA"/>
</dbReference>
<feature type="region of interest" description="Disordered" evidence="1">
    <location>
        <begin position="829"/>
        <end position="865"/>
    </location>
</feature>
<comment type="caution">
    <text evidence="4">The sequence shown here is derived from an EMBL/GenBank/DDBJ whole genome shotgun (WGS) entry which is preliminary data.</text>
</comment>
<evidence type="ECO:0000256" key="2">
    <source>
        <dbReference type="SAM" id="SignalP"/>
    </source>
</evidence>
<feature type="domain" description="DUF4629" evidence="3">
    <location>
        <begin position="549"/>
        <end position="604"/>
    </location>
</feature>
<feature type="chain" id="PRO_5045629910" evidence="2">
    <location>
        <begin position="19"/>
        <end position="883"/>
    </location>
</feature>
<keyword evidence="5" id="KW-1185">Reference proteome</keyword>
<dbReference type="Proteomes" id="UP001623349">
    <property type="component" value="Unassembled WGS sequence"/>
</dbReference>
<dbReference type="InterPro" id="IPR027898">
    <property type="entry name" value="DUF4629"/>
</dbReference>
<proteinExistence type="predicted"/>
<dbReference type="Pfam" id="PF15442">
    <property type="entry name" value="DUF4629"/>
    <property type="match status" value="2"/>
</dbReference>
<evidence type="ECO:0000313" key="4">
    <source>
        <dbReference type="EMBL" id="GAB1291964.1"/>
    </source>
</evidence>
<feature type="compositionally biased region" description="Basic and acidic residues" evidence="1">
    <location>
        <begin position="834"/>
        <end position="854"/>
    </location>
</feature>
<feature type="region of interest" description="Disordered" evidence="1">
    <location>
        <begin position="537"/>
        <end position="805"/>
    </location>
</feature>
<protein>
    <submittedName>
        <fullName evidence="4">Predicted gene 5114</fullName>
    </submittedName>
</protein>
<name>A0ABQ0EY42_APOSI</name>
<feature type="signal peptide" evidence="2">
    <location>
        <begin position="1"/>
        <end position="18"/>
    </location>
</feature>